<dbReference type="Gene3D" id="1.10.10.60">
    <property type="entry name" value="Homeodomain-like"/>
    <property type="match status" value="2"/>
</dbReference>
<dbReference type="Proteomes" id="UP000272528">
    <property type="component" value="Chromosome"/>
</dbReference>
<evidence type="ECO:0000259" key="4">
    <source>
        <dbReference type="PROSITE" id="PS01124"/>
    </source>
</evidence>
<evidence type="ECO:0000313" key="5">
    <source>
        <dbReference type="EMBL" id="AZN41073.1"/>
    </source>
</evidence>
<dbReference type="PROSITE" id="PS01124">
    <property type="entry name" value="HTH_ARAC_FAMILY_2"/>
    <property type="match status" value="1"/>
</dbReference>
<dbReference type="InterPro" id="IPR013096">
    <property type="entry name" value="Cupin_2"/>
</dbReference>
<keyword evidence="1" id="KW-0805">Transcription regulation</keyword>
<dbReference type="InterPro" id="IPR018060">
    <property type="entry name" value="HTH_AraC"/>
</dbReference>
<dbReference type="CDD" id="cd02209">
    <property type="entry name" value="cupin_XRE_C"/>
    <property type="match status" value="1"/>
</dbReference>
<feature type="domain" description="HTH araC/xylS-type" evidence="4">
    <location>
        <begin position="192"/>
        <end position="290"/>
    </location>
</feature>
<dbReference type="InterPro" id="IPR009057">
    <property type="entry name" value="Homeodomain-like_sf"/>
</dbReference>
<keyword evidence="2" id="KW-0238">DNA-binding</keyword>
<keyword evidence="6" id="KW-1185">Reference proteome</keyword>
<proteinExistence type="predicted"/>
<dbReference type="SUPFAM" id="SSF46689">
    <property type="entry name" value="Homeodomain-like"/>
    <property type="match status" value="2"/>
</dbReference>
<dbReference type="InterPro" id="IPR014710">
    <property type="entry name" value="RmlC-like_jellyroll"/>
</dbReference>
<dbReference type="GO" id="GO:0003700">
    <property type="term" value="F:DNA-binding transcription factor activity"/>
    <property type="evidence" value="ECO:0007669"/>
    <property type="project" value="InterPro"/>
</dbReference>
<dbReference type="KEGG" id="palb:EJC50_16410"/>
<organism evidence="5 6">
    <name type="scientific">Paenibacillus albus</name>
    <dbReference type="NCBI Taxonomy" id="2495582"/>
    <lineage>
        <taxon>Bacteria</taxon>
        <taxon>Bacillati</taxon>
        <taxon>Bacillota</taxon>
        <taxon>Bacilli</taxon>
        <taxon>Bacillales</taxon>
        <taxon>Paenibacillaceae</taxon>
        <taxon>Paenibacillus</taxon>
    </lineage>
</organism>
<dbReference type="Pfam" id="PF12833">
    <property type="entry name" value="HTH_18"/>
    <property type="match status" value="1"/>
</dbReference>
<accession>A0A3S9A5T9</accession>
<name>A0A3S9A5T9_9BACL</name>
<dbReference type="Gene3D" id="2.60.120.10">
    <property type="entry name" value="Jelly Rolls"/>
    <property type="match status" value="1"/>
</dbReference>
<dbReference type="SUPFAM" id="SSF51215">
    <property type="entry name" value="Regulatory protein AraC"/>
    <property type="match status" value="1"/>
</dbReference>
<evidence type="ECO:0000313" key="6">
    <source>
        <dbReference type="Proteomes" id="UP000272528"/>
    </source>
</evidence>
<dbReference type="GO" id="GO:0043565">
    <property type="term" value="F:sequence-specific DNA binding"/>
    <property type="evidence" value="ECO:0007669"/>
    <property type="project" value="InterPro"/>
</dbReference>
<protein>
    <submittedName>
        <fullName evidence="5">AraC family transcriptional regulator</fullName>
    </submittedName>
</protein>
<reference evidence="6" key="1">
    <citation type="submission" date="2018-12" db="EMBL/GenBank/DDBJ databases">
        <title>Genome sequence of Peanibacillus sp.</title>
        <authorList>
            <person name="Subramani G."/>
            <person name="Srinivasan S."/>
            <person name="Kim M.K."/>
        </authorList>
    </citation>
    <scope>NUCLEOTIDE SEQUENCE [LARGE SCALE GENOMIC DNA]</scope>
    <source>
        <strain evidence="6">18JY67-1</strain>
    </source>
</reference>
<dbReference type="OrthoDB" id="2831254at2"/>
<dbReference type="InterPro" id="IPR037923">
    <property type="entry name" value="HTH-like"/>
</dbReference>
<evidence type="ECO:0000256" key="1">
    <source>
        <dbReference type="ARBA" id="ARBA00023015"/>
    </source>
</evidence>
<dbReference type="Pfam" id="PF07883">
    <property type="entry name" value="Cupin_2"/>
    <property type="match status" value="1"/>
</dbReference>
<dbReference type="EMBL" id="CP034437">
    <property type="protein sequence ID" value="AZN41073.1"/>
    <property type="molecule type" value="Genomic_DNA"/>
</dbReference>
<sequence>MTLRIEKLSPYIRVAIDSVLDETWTVEERVIWDYELLYLMEGQLLVTVEDHVYHGTAGDFFFFKPGQRHSIRNVGGTRVRQPHVHFDLYTDTISSEIGVSFKKPEAMTAKERSWMRVNELNSPPYYIPSYFRPRDALPITQSLFELIREFETKPPFYELRMKGALLNILAQMMREQYWGSMTSSDGHMELLAEVRSYIDQNAHRMVKLDELSERFHLSKFYLINLFKTMFQMTPIQYHQHIRIEKAKNMIQYTHLSMQDIADQLGYANIHAFSRAFKSSAGSCPSDYRRGR</sequence>
<dbReference type="PANTHER" id="PTHR43280">
    <property type="entry name" value="ARAC-FAMILY TRANSCRIPTIONAL REGULATOR"/>
    <property type="match status" value="1"/>
</dbReference>
<evidence type="ECO:0000256" key="3">
    <source>
        <dbReference type="ARBA" id="ARBA00023163"/>
    </source>
</evidence>
<keyword evidence="3" id="KW-0804">Transcription</keyword>
<dbReference type="SMART" id="SM00342">
    <property type="entry name" value="HTH_ARAC"/>
    <property type="match status" value="1"/>
</dbReference>
<dbReference type="PANTHER" id="PTHR43280:SF28">
    <property type="entry name" value="HTH-TYPE TRANSCRIPTIONAL ACTIVATOR RHAS"/>
    <property type="match status" value="1"/>
</dbReference>
<dbReference type="AlphaFoldDB" id="A0A3S9A5T9"/>
<evidence type="ECO:0000256" key="2">
    <source>
        <dbReference type="ARBA" id="ARBA00023125"/>
    </source>
</evidence>
<gene>
    <name evidence="5" type="ORF">EJC50_16410</name>
</gene>
<dbReference type="RefSeq" id="WP_126016777.1">
    <property type="nucleotide sequence ID" value="NZ_CP034437.1"/>
</dbReference>